<dbReference type="InterPro" id="IPR036291">
    <property type="entry name" value="NAD(P)-bd_dom_sf"/>
</dbReference>
<proteinExistence type="inferred from homology"/>
<dbReference type="OrthoDB" id="9808814at2"/>
<dbReference type="PANTHER" id="PTHR44196:SF1">
    <property type="entry name" value="DEHYDROGENASE_REDUCTASE SDR FAMILY MEMBER 7B"/>
    <property type="match status" value="1"/>
</dbReference>
<dbReference type="InterPro" id="IPR020904">
    <property type="entry name" value="Sc_DH/Rdtase_CS"/>
</dbReference>
<dbReference type="GO" id="GO:0016020">
    <property type="term" value="C:membrane"/>
    <property type="evidence" value="ECO:0007669"/>
    <property type="project" value="TreeGrafter"/>
</dbReference>
<dbReference type="AlphaFoldDB" id="A0A085VQD9"/>
<dbReference type="Proteomes" id="UP000028631">
    <property type="component" value="Unassembled WGS sequence"/>
</dbReference>
<keyword evidence="4" id="KW-1185">Reference proteome</keyword>
<dbReference type="Pfam" id="PF00106">
    <property type="entry name" value="adh_short"/>
    <property type="match status" value="1"/>
</dbReference>
<organism evidence="3 4">
    <name type="scientific">Pseudomonas syringae</name>
    <dbReference type="NCBI Taxonomy" id="317"/>
    <lineage>
        <taxon>Bacteria</taxon>
        <taxon>Pseudomonadati</taxon>
        <taxon>Pseudomonadota</taxon>
        <taxon>Gammaproteobacteria</taxon>
        <taxon>Pseudomonadales</taxon>
        <taxon>Pseudomonadaceae</taxon>
        <taxon>Pseudomonas</taxon>
    </lineage>
</organism>
<dbReference type="PROSITE" id="PS00061">
    <property type="entry name" value="ADH_SHORT"/>
    <property type="match status" value="1"/>
</dbReference>
<dbReference type="PANTHER" id="PTHR44196">
    <property type="entry name" value="DEHYDROGENASE/REDUCTASE SDR FAMILY MEMBER 7B"/>
    <property type="match status" value="1"/>
</dbReference>
<name>A0A085VQD9_PSESX</name>
<evidence type="ECO:0000313" key="3">
    <source>
        <dbReference type="EMBL" id="KFE57652.1"/>
    </source>
</evidence>
<gene>
    <name evidence="3" type="ORF">IV01_02280</name>
</gene>
<evidence type="ECO:0000256" key="2">
    <source>
        <dbReference type="ARBA" id="ARBA00023002"/>
    </source>
</evidence>
<keyword evidence="2" id="KW-0560">Oxidoreductase</keyword>
<dbReference type="PRINTS" id="PR00081">
    <property type="entry name" value="GDHRDH"/>
</dbReference>
<dbReference type="GO" id="GO:0016491">
    <property type="term" value="F:oxidoreductase activity"/>
    <property type="evidence" value="ECO:0007669"/>
    <property type="project" value="UniProtKB-KW"/>
</dbReference>
<accession>A0A085VQD9</accession>
<protein>
    <submittedName>
        <fullName evidence="3">Short-chain dehydrogenase</fullName>
    </submittedName>
</protein>
<sequence length="258" mass="27657">MKLIKFPRCIVITGATGGIGGALAAAYAAPGVTLILQGRRLGRLEQLATQCRAAGARVVLAELDVQDLDRLRAWMRRISDEESPDLLIVGAGVNTDVGADGAGEAWGNTQALIEINVLAAMATIEAALPAMRARRSGQIAVFSSLAAWRGLPMTPSYSASKAAMKAYGESLRDWLAPQGVRVSVIMPGYVESKMCNEMPGPKPLLCTPEKAARLIQRGLGSDRARISFPFPLNLGCWALAFIPQRLSSLMLRWLHYGV</sequence>
<dbReference type="EMBL" id="JPQU01000016">
    <property type="protein sequence ID" value="KFE57652.1"/>
    <property type="molecule type" value="Genomic_DNA"/>
</dbReference>
<dbReference type="InterPro" id="IPR002347">
    <property type="entry name" value="SDR_fam"/>
</dbReference>
<comment type="caution">
    <text evidence="3">The sequence shown here is derived from an EMBL/GenBank/DDBJ whole genome shotgun (WGS) entry which is preliminary data.</text>
</comment>
<reference evidence="3 4" key="1">
    <citation type="submission" date="2014-07" db="EMBL/GenBank/DDBJ databases">
        <title>Draft Genome Sequences of Environmental Pseudomonas syringae strains.</title>
        <authorList>
            <person name="Baltrus D.A."/>
            <person name="Berge O."/>
            <person name="Morris C."/>
        </authorList>
    </citation>
    <scope>NUCLEOTIDE SEQUENCE [LARGE SCALE GENOMIC DNA]</scope>
    <source>
        <strain evidence="3 4">GAW0119</strain>
    </source>
</reference>
<dbReference type="RefSeq" id="WP_032625617.1">
    <property type="nucleotide sequence ID" value="NZ_JPQU01000016.1"/>
</dbReference>
<dbReference type="SUPFAM" id="SSF51735">
    <property type="entry name" value="NAD(P)-binding Rossmann-fold domains"/>
    <property type="match status" value="1"/>
</dbReference>
<evidence type="ECO:0000256" key="1">
    <source>
        <dbReference type="ARBA" id="ARBA00006484"/>
    </source>
</evidence>
<evidence type="ECO:0000313" key="4">
    <source>
        <dbReference type="Proteomes" id="UP000028631"/>
    </source>
</evidence>
<comment type="similarity">
    <text evidence="1">Belongs to the short-chain dehydrogenases/reductases (SDR) family.</text>
</comment>
<dbReference type="PATRIC" id="fig|317.175.peg.478"/>
<dbReference type="Gene3D" id="3.40.50.720">
    <property type="entry name" value="NAD(P)-binding Rossmann-like Domain"/>
    <property type="match status" value="1"/>
</dbReference>